<evidence type="ECO:0000313" key="3">
    <source>
        <dbReference type="Proteomes" id="UP000008383"/>
    </source>
</evidence>
<dbReference type="GeneID" id="9579509"/>
<dbReference type="EMBL" id="ACYE01000078">
    <property type="protein sequence ID" value="EFE43759.1"/>
    <property type="molecule type" value="Genomic_DNA"/>
</dbReference>
<keyword evidence="3" id="KW-1185">Reference proteome</keyword>
<feature type="region of interest" description="Disordered" evidence="1">
    <location>
        <begin position="28"/>
        <end position="88"/>
    </location>
</feature>
<dbReference type="Proteomes" id="UP000008383">
    <property type="component" value="Unassembled WGS sequence"/>
</dbReference>
<reference evidence="3" key="1">
    <citation type="journal article" date="2011" name="Genome Biol.">
        <title>Comparative and functional genomics provide insights into the pathogenicity of dermatophytic fungi.</title>
        <authorList>
            <person name="Burmester A."/>
            <person name="Shelest E."/>
            <person name="Gloeckner G."/>
            <person name="Heddergott C."/>
            <person name="Schindler S."/>
            <person name="Staib P."/>
            <person name="Heidel A."/>
            <person name="Felder M."/>
            <person name="Petzold A."/>
            <person name="Szafranski K."/>
            <person name="Feuermann M."/>
            <person name="Pedruzzi I."/>
            <person name="Priebe S."/>
            <person name="Groth M."/>
            <person name="Winkler R."/>
            <person name="Li W."/>
            <person name="Kniemeyer O."/>
            <person name="Schroeckh V."/>
            <person name="Hertweck C."/>
            <person name="Hube B."/>
            <person name="White T.C."/>
            <person name="Platzer M."/>
            <person name="Guthke R."/>
            <person name="Heitman J."/>
            <person name="Woestemeyer J."/>
            <person name="Zipfel P.F."/>
            <person name="Monod M."/>
            <person name="Brakhage A.A."/>
        </authorList>
    </citation>
    <scope>NUCLEOTIDE SEQUENCE [LARGE SCALE GENOMIC DNA]</scope>
    <source>
        <strain evidence="3">HKI 0517</strain>
    </source>
</reference>
<comment type="caution">
    <text evidence="2">The sequence shown here is derived from an EMBL/GenBank/DDBJ whole genome shotgun (WGS) entry which is preliminary data.</text>
</comment>
<name>D4D2Y0_TRIVH</name>
<gene>
    <name evidence="2" type="ORF">TRV_01436</name>
</gene>
<proteinExistence type="predicted"/>
<evidence type="ECO:0000313" key="2">
    <source>
        <dbReference type="EMBL" id="EFE43759.1"/>
    </source>
</evidence>
<dbReference type="AlphaFoldDB" id="D4D2Y0"/>
<feature type="compositionally biased region" description="Basic and acidic residues" evidence="1">
    <location>
        <begin position="39"/>
        <end position="88"/>
    </location>
</feature>
<sequence length="88" mass="11006">MTNKVPFCRFDRLTKHDCCLKRLYFNPTKRQSKPGKCARPKEEEEERKRQEEEEEKHLERRTRKEKDEKLDETKNDEKKNDERRRLKQ</sequence>
<evidence type="ECO:0000256" key="1">
    <source>
        <dbReference type="SAM" id="MobiDB-lite"/>
    </source>
</evidence>
<accession>D4D2Y0</accession>
<dbReference type="KEGG" id="tve:TRV_01436"/>
<dbReference type="HOGENOM" id="CLU_2470693_0_0_1"/>
<organism evidence="2 3">
    <name type="scientific">Trichophyton verrucosum (strain HKI 0517)</name>
    <dbReference type="NCBI Taxonomy" id="663202"/>
    <lineage>
        <taxon>Eukaryota</taxon>
        <taxon>Fungi</taxon>
        <taxon>Dikarya</taxon>
        <taxon>Ascomycota</taxon>
        <taxon>Pezizomycotina</taxon>
        <taxon>Eurotiomycetes</taxon>
        <taxon>Eurotiomycetidae</taxon>
        <taxon>Onygenales</taxon>
        <taxon>Arthrodermataceae</taxon>
        <taxon>Trichophyton</taxon>
    </lineage>
</organism>
<protein>
    <submittedName>
        <fullName evidence="2">Uncharacterized protein</fullName>
    </submittedName>
</protein>
<dbReference type="RefSeq" id="XP_003024370.1">
    <property type="nucleotide sequence ID" value="XM_003024324.1"/>
</dbReference>